<feature type="chain" id="PRO_5045233867" description="EGF-like domain-containing protein" evidence="3">
    <location>
        <begin position="36"/>
        <end position="216"/>
    </location>
</feature>
<dbReference type="PROSITE" id="PS50026">
    <property type="entry name" value="EGF_3"/>
    <property type="match status" value="1"/>
</dbReference>
<dbReference type="Gene3D" id="2.10.25.10">
    <property type="entry name" value="Laminin"/>
    <property type="match status" value="1"/>
</dbReference>
<feature type="non-terminal residue" evidence="6">
    <location>
        <position position="216"/>
    </location>
</feature>
<dbReference type="SUPFAM" id="SSF57196">
    <property type="entry name" value="EGF/Laminin"/>
    <property type="match status" value="1"/>
</dbReference>
<evidence type="ECO:0008006" key="8">
    <source>
        <dbReference type="Google" id="ProtNLM"/>
    </source>
</evidence>
<sequence length="216" mass="24115">LKKTQVAQCKPSTSMAGQPVFVLFISFLMFHKRVAQHCGTNSYSIYQMMLKGHTYMRIKARPGSLDCKQACDSDVRCQSYNYVMFQDICELNTRTKEARPDDFIKSSDRYYVTKAPYRGRLGSIPELSAESCAEIKASEGEHAVSGEYWLDPGGSGTSHIVHCDINTSTPIADYCKNHHCPKNATCTNSCESFMCRCNSPGWTGDQCDKGIRTAVD</sequence>
<gene>
    <name evidence="6" type="ORF">PLOB_00006080</name>
</gene>
<evidence type="ECO:0000313" key="7">
    <source>
        <dbReference type="Proteomes" id="UP001159405"/>
    </source>
</evidence>
<reference evidence="6 7" key="1">
    <citation type="submission" date="2022-05" db="EMBL/GenBank/DDBJ databases">
        <authorList>
            <consortium name="Genoscope - CEA"/>
            <person name="William W."/>
        </authorList>
    </citation>
    <scope>NUCLEOTIDE SEQUENCE [LARGE SCALE GENOMIC DNA]</scope>
</reference>
<proteinExistence type="predicted"/>
<evidence type="ECO:0000313" key="6">
    <source>
        <dbReference type="EMBL" id="CAH3163973.1"/>
    </source>
</evidence>
<dbReference type="PROSITE" id="PS00010">
    <property type="entry name" value="ASX_HYDROXYL"/>
    <property type="match status" value="1"/>
</dbReference>
<protein>
    <recommendedName>
        <fullName evidence="8">EGF-like domain-containing protein</fullName>
    </recommendedName>
</protein>
<comment type="caution">
    <text evidence="6">The sequence shown here is derived from an EMBL/GenBank/DDBJ whole genome shotgun (WGS) entry which is preliminary data.</text>
</comment>
<evidence type="ECO:0000259" key="4">
    <source>
        <dbReference type="PROSITE" id="PS50026"/>
    </source>
</evidence>
<evidence type="ECO:0000256" key="1">
    <source>
        <dbReference type="ARBA" id="ARBA00023157"/>
    </source>
</evidence>
<name>A0ABN8QGY0_9CNID</name>
<feature type="non-terminal residue" evidence="6">
    <location>
        <position position="1"/>
    </location>
</feature>
<feature type="domain" description="EGF-like" evidence="4">
    <location>
        <begin position="171"/>
        <end position="208"/>
    </location>
</feature>
<keyword evidence="2" id="KW-0245">EGF-like domain</keyword>
<accession>A0ABN8QGY0</accession>
<feature type="signal peptide" evidence="3">
    <location>
        <begin position="1"/>
        <end position="35"/>
    </location>
</feature>
<comment type="caution">
    <text evidence="2">Lacks conserved residue(s) required for the propagation of feature annotation.</text>
</comment>
<dbReference type="Proteomes" id="UP001159405">
    <property type="component" value="Unassembled WGS sequence"/>
</dbReference>
<dbReference type="InterPro" id="IPR000152">
    <property type="entry name" value="EGF-type_Asp/Asn_hydroxyl_site"/>
</dbReference>
<dbReference type="CDD" id="cd00054">
    <property type="entry name" value="EGF_CA"/>
    <property type="match status" value="1"/>
</dbReference>
<feature type="domain" description="Apple" evidence="5">
    <location>
        <begin position="38"/>
        <end position="115"/>
    </location>
</feature>
<dbReference type="PROSITE" id="PS50948">
    <property type="entry name" value="PAN"/>
    <property type="match status" value="1"/>
</dbReference>
<dbReference type="InterPro" id="IPR003609">
    <property type="entry name" value="Pan_app"/>
</dbReference>
<keyword evidence="3" id="KW-0732">Signal</keyword>
<organism evidence="6 7">
    <name type="scientific">Porites lobata</name>
    <dbReference type="NCBI Taxonomy" id="104759"/>
    <lineage>
        <taxon>Eukaryota</taxon>
        <taxon>Metazoa</taxon>
        <taxon>Cnidaria</taxon>
        <taxon>Anthozoa</taxon>
        <taxon>Hexacorallia</taxon>
        <taxon>Scleractinia</taxon>
        <taxon>Fungiina</taxon>
        <taxon>Poritidae</taxon>
        <taxon>Porites</taxon>
    </lineage>
</organism>
<keyword evidence="7" id="KW-1185">Reference proteome</keyword>
<dbReference type="InterPro" id="IPR000742">
    <property type="entry name" value="EGF"/>
</dbReference>
<evidence type="ECO:0000256" key="2">
    <source>
        <dbReference type="PROSITE-ProRule" id="PRU00076"/>
    </source>
</evidence>
<evidence type="ECO:0000256" key="3">
    <source>
        <dbReference type="SAM" id="SignalP"/>
    </source>
</evidence>
<dbReference type="EMBL" id="CALNXK010000127">
    <property type="protein sequence ID" value="CAH3163973.1"/>
    <property type="molecule type" value="Genomic_DNA"/>
</dbReference>
<evidence type="ECO:0000259" key="5">
    <source>
        <dbReference type="PROSITE" id="PS50948"/>
    </source>
</evidence>
<keyword evidence="1" id="KW-1015">Disulfide bond</keyword>